<evidence type="ECO:0000256" key="10">
    <source>
        <dbReference type="ARBA" id="ARBA00023034"/>
    </source>
</evidence>
<organism evidence="16 17">
    <name type="scientific">Plutella xylostella</name>
    <name type="common">Diamondback moth</name>
    <name type="synonym">Plutella maculipennis</name>
    <dbReference type="NCBI Taxonomy" id="51655"/>
    <lineage>
        <taxon>Eukaryota</taxon>
        <taxon>Metazoa</taxon>
        <taxon>Ecdysozoa</taxon>
        <taxon>Arthropoda</taxon>
        <taxon>Hexapoda</taxon>
        <taxon>Insecta</taxon>
        <taxon>Pterygota</taxon>
        <taxon>Neoptera</taxon>
        <taxon>Endopterygota</taxon>
        <taxon>Lepidoptera</taxon>
        <taxon>Glossata</taxon>
        <taxon>Ditrysia</taxon>
        <taxon>Yponomeutoidea</taxon>
        <taxon>Plutellidae</taxon>
        <taxon>Plutella</taxon>
    </lineage>
</organism>
<keyword evidence="14" id="KW-0464">Manganese</keyword>
<dbReference type="EMBL" id="JAHIBW010000029">
    <property type="protein sequence ID" value="KAG7295742.1"/>
    <property type="molecule type" value="Genomic_DNA"/>
</dbReference>
<feature type="chain" id="PRO_5045239480" evidence="15">
    <location>
        <begin position="20"/>
        <end position="375"/>
    </location>
</feature>
<evidence type="ECO:0000256" key="5">
    <source>
        <dbReference type="ARBA" id="ARBA00022679"/>
    </source>
</evidence>
<sequence length="375" mass="42654">MYCVFILKRLIRNIYFVVALMTWSRPVERPPDAGISLWCGVGRPQAPLIGDYIRGHPPVNTSHLRLEELNLYDYIIIVQVRHSLRDLQRLVYGLQETQGIGRTLLVFSLYSDNYGIVQAVNEVNFTKVLTVFYPFSDQVCQDFYPGPSDIYCRPSGCSEYSAGFRNVKYSQSKLFWWWTVNFVYEVLNLENNYSNNVILLEADDVTTPDFILMGDHLEEQAQVVGLKHSVYSLNCLGMTSEVSGEDVVVGPFLSFDFSTGLMLNMDAYAAIRAASDVICHYADFDWRHSLRVALSNFTVISVAKSRVAKLEDYVRVWSAGYRDMFPVELKVHKLEQGRPPSRGGWWGDVRDVNLCLLMESVSSLHGMFQALAVGD</sequence>
<evidence type="ECO:0000256" key="8">
    <source>
        <dbReference type="ARBA" id="ARBA00022968"/>
    </source>
</evidence>
<keyword evidence="7" id="KW-0479">Metal-binding</keyword>
<evidence type="ECO:0000256" key="12">
    <source>
        <dbReference type="ARBA" id="ARBA00023157"/>
    </source>
</evidence>
<evidence type="ECO:0000256" key="1">
    <source>
        <dbReference type="ARBA" id="ARBA00001936"/>
    </source>
</evidence>
<protein>
    <submittedName>
        <fullName evidence="16">Uncharacterized protein</fullName>
    </submittedName>
</protein>
<dbReference type="InterPro" id="IPR007754">
    <property type="entry name" value="GlcNAc_II"/>
</dbReference>
<dbReference type="Pfam" id="PF05060">
    <property type="entry name" value="MGAT2"/>
    <property type="match status" value="1"/>
</dbReference>
<evidence type="ECO:0000256" key="6">
    <source>
        <dbReference type="ARBA" id="ARBA00022692"/>
    </source>
</evidence>
<name>A0ABQ7PRZ2_PLUXY</name>
<accession>A0ABQ7PRZ2</accession>
<keyword evidence="13" id="KW-0325">Glycoprotein</keyword>
<keyword evidence="9" id="KW-1133">Transmembrane helix</keyword>
<keyword evidence="10" id="KW-0333">Golgi apparatus</keyword>
<evidence type="ECO:0000256" key="3">
    <source>
        <dbReference type="ARBA" id="ARBA00004922"/>
    </source>
</evidence>
<keyword evidence="8" id="KW-0735">Signal-anchor</keyword>
<evidence type="ECO:0000256" key="9">
    <source>
        <dbReference type="ARBA" id="ARBA00022989"/>
    </source>
</evidence>
<keyword evidence="5" id="KW-0808">Transferase</keyword>
<keyword evidence="17" id="KW-1185">Reference proteome</keyword>
<comment type="subcellular location">
    <subcellularLocation>
        <location evidence="2">Golgi apparatus membrane</location>
        <topology evidence="2">Single-pass type II membrane protein</topology>
    </subcellularLocation>
</comment>
<comment type="cofactor">
    <cofactor evidence="1">
        <name>Mn(2+)</name>
        <dbReference type="ChEBI" id="CHEBI:29035"/>
    </cofactor>
</comment>
<evidence type="ECO:0000256" key="11">
    <source>
        <dbReference type="ARBA" id="ARBA00023136"/>
    </source>
</evidence>
<evidence type="ECO:0000313" key="17">
    <source>
        <dbReference type="Proteomes" id="UP000823941"/>
    </source>
</evidence>
<comment type="pathway">
    <text evidence="3">Protein modification; protein glycosylation.</text>
</comment>
<evidence type="ECO:0000313" key="16">
    <source>
        <dbReference type="EMBL" id="KAG7295742.1"/>
    </source>
</evidence>
<evidence type="ECO:0000256" key="4">
    <source>
        <dbReference type="ARBA" id="ARBA00022676"/>
    </source>
</evidence>
<comment type="caution">
    <text evidence="16">The sequence shown here is derived from an EMBL/GenBank/DDBJ whole genome shotgun (WGS) entry which is preliminary data.</text>
</comment>
<gene>
    <name evidence="16" type="ORF">JYU34_020787</name>
</gene>
<keyword evidence="15" id="KW-0732">Signal</keyword>
<reference evidence="16 17" key="1">
    <citation type="submission" date="2021-06" db="EMBL/GenBank/DDBJ databases">
        <title>A haploid diamondback moth (Plutella xylostella L.) genome assembly resolves 31 chromosomes and identifies a diamide resistance mutation.</title>
        <authorList>
            <person name="Ward C.M."/>
            <person name="Perry K.D."/>
            <person name="Baker G."/>
            <person name="Powis K."/>
            <person name="Heckel D.G."/>
            <person name="Baxter S.W."/>
        </authorList>
    </citation>
    <scope>NUCLEOTIDE SEQUENCE [LARGE SCALE GENOMIC DNA]</scope>
    <source>
        <strain evidence="16 17">LV</strain>
        <tissue evidence="16">Single pupa</tissue>
    </source>
</reference>
<feature type="signal peptide" evidence="15">
    <location>
        <begin position="1"/>
        <end position="19"/>
    </location>
</feature>
<keyword evidence="12" id="KW-1015">Disulfide bond</keyword>
<feature type="non-terminal residue" evidence="16">
    <location>
        <position position="375"/>
    </location>
</feature>
<dbReference type="Proteomes" id="UP000823941">
    <property type="component" value="Chromosome 29"/>
</dbReference>
<keyword evidence="6" id="KW-0812">Transmembrane</keyword>
<evidence type="ECO:0000256" key="15">
    <source>
        <dbReference type="SAM" id="SignalP"/>
    </source>
</evidence>
<keyword evidence="11" id="KW-0472">Membrane</keyword>
<evidence type="ECO:0000256" key="7">
    <source>
        <dbReference type="ARBA" id="ARBA00022723"/>
    </source>
</evidence>
<evidence type="ECO:0000256" key="13">
    <source>
        <dbReference type="ARBA" id="ARBA00023180"/>
    </source>
</evidence>
<evidence type="ECO:0000256" key="2">
    <source>
        <dbReference type="ARBA" id="ARBA00004323"/>
    </source>
</evidence>
<dbReference type="PANTHER" id="PTHR12871:SF0">
    <property type="entry name" value="ALPHA-1,6-MANNOSYL-GLYCOPROTEIN 2-BETA-N-ACETYLGLUCOSAMINYLTRANSFERASE"/>
    <property type="match status" value="1"/>
</dbReference>
<evidence type="ECO:0000256" key="14">
    <source>
        <dbReference type="ARBA" id="ARBA00023211"/>
    </source>
</evidence>
<keyword evidence="4" id="KW-0328">Glycosyltransferase</keyword>
<dbReference type="PANTHER" id="PTHR12871">
    <property type="entry name" value="BETA-1,2-N-ACETYLGLUCOSAMINYLTRANSFERASE II"/>
    <property type="match status" value="1"/>
</dbReference>
<proteinExistence type="predicted"/>